<dbReference type="EMBL" id="CP040710">
    <property type="protein sequence ID" value="QCX02214.1"/>
    <property type="molecule type" value="Genomic_DNA"/>
</dbReference>
<keyword evidence="1" id="KW-1133">Transmembrane helix</keyword>
<evidence type="ECO:0000313" key="2">
    <source>
        <dbReference type="EMBL" id="QCX02214.1"/>
    </source>
</evidence>
<gene>
    <name evidence="2" type="ORF">FGM00_19605</name>
</gene>
<organism evidence="2 3">
    <name type="scientific">Aggregatimonas sangjinii</name>
    <dbReference type="NCBI Taxonomy" id="2583587"/>
    <lineage>
        <taxon>Bacteria</taxon>
        <taxon>Pseudomonadati</taxon>
        <taxon>Bacteroidota</taxon>
        <taxon>Flavobacteriia</taxon>
        <taxon>Flavobacteriales</taxon>
        <taxon>Flavobacteriaceae</taxon>
        <taxon>Aggregatimonas</taxon>
    </lineage>
</organism>
<keyword evidence="3" id="KW-1185">Reference proteome</keyword>
<reference evidence="2 3" key="1">
    <citation type="submission" date="2019-05" db="EMBL/GenBank/DDBJ databases">
        <title>Genome sequencing of F202Z8.</title>
        <authorList>
            <person name="Kwon Y.M."/>
        </authorList>
    </citation>
    <scope>NUCLEOTIDE SEQUENCE [LARGE SCALE GENOMIC DNA]</scope>
    <source>
        <strain evidence="2 3">F202Z8</strain>
    </source>
</reference>
<dbReference type="AlphaFoldDB" id="A0A5B7SZG8"/>
<proteinExistence type="predicted"/>
<dbReference type="OrthoDB" id="1139350at2"/>
<keyword evidence="1" id="KW-0472">Membrane</keyword>
<keyword evidence="2" id="KW-0067">ATP-binding</keyword>
<name>A0A5B7SZG8_9FLAO</name>
<evidence type="ECO:0000256" key="1">
    <source>
        <dbReference type="SAM" id="Phobius"/>
    </source>
</evidence>
<dbReference type="RefSeq" id="WP_138854550.1">
    <property type="nucleotide sequence ID" value="NZ_CP040710.1"/>
</dbReference>
<evidence type="ECO:0000313" key="3">
    <source>
        <dbReference type="Proteomes" id="UP000310017"/>
    </source>
</evidence>
<accession>A0A5B7SZG8</accession>
<protein>
    <submittedName>
        <fullName evidence="2">ABC transporter ATP-binding protein</fullName>
    </submittedName>
</protein>
<feature type="transmembrane region" description="Helical" evidence="1">
    <location>
        <begin position="92"/>
        <end position="112"/>
    </location>
</feature>
<dbReference type="KEGG" id="asag:FGM00_19605"/>
<keyword evidence="2" id="KW-0547">Nucleotide-binding</keyword>
<keyword evidence="1" id="KW-0812">Transmembrane</keyword>
<dbReference type="GO" id="GO:0005524">
    <property type="term" value="F:ATP binding"/>
    <property type="evidence" value="ECO:0007669"/>
    <property type="project" value="UniProtKB-KW"/>
</dbReference>
<dbReference type="Proteomes" id="UP000310017">
    <property type="component" value="Chromosome"/>
</dbReference>
<sequence length="120" mass="13689">MAKEKLEVIKVAALKCNCPECFNQDLSLSFYQKHRYGKLAHRTTNEVTSQLTCNKCGSDIYPAKWTDDIDRLFDYYKKMVVPEKASVKYTGLFYGLILFLVAAVGAVVYLFYQGIIQLPS</sequence>